<dbReference type="EMBL" id="MN739548">
    <property type="protein sequence ID" value="QHT12591.1"/>
    <property type="molecule type" value="Genomic_DNA"/>
</dbReference>
<sequence length="327" mass="38593">MNDIKVSKFSLKNRCNCCDYVCSRKSDFNKHLLSRKHKTNDKMMTNNSQNSQETFVCDCGKEYKHRQGLWVHRKKCTFKLDTEEPKKDNEDSEKHDENLEEKIKETKNLSQLEVITELFQEQLKENKELKELLIEQNKKLIELAEKSQNQVTNITNNNTTNNNNFNLNFFLNEKCKDALNIMDFINQLQVKLSDLDMVGRIGYTEGISKIFIRGLKELDVFKRPIHCSDLKREVLYVKDQDSWEKDTSEKDRMKKAIKFIAAKNLKQLNEWKEEYPESDDYDSKKHMEYHNIIINATGGSTVEEDDKNFNKIIRNVSKEVAINKLEN</sequence>
<name>A0A6C0D7U1_9ZZZZ</name>
<evidence type="ECO:0000256" key="1">
    <source>
        <dbReference type="SAM" id="Coils"/>
    </source>
</evidence>
<evidence type="ECO:0000313" key="2">
    <source>
        <dbReference type="EMBL" id="QHT12591.1"/>
    </source>
</evidence>
<feature type="coiled-coil region" evidence="1">
    <location>
        <begin position="89"/>
        <end position="157"/>
    </location>
</feature>
<accession>A0A6C0D7U1</accession>
<dbReference type="AlphaFoldDB" id="A0A6C0D7U1"/>
<proteinExistence type="predicted"/>
<evidence type="ECO:0008006" key="3">
    <source>
        <dbReference type="Google" id="ProtNLM"/>
    </source>
</evidence>
<organism evidence="2">
    <name type="scientific">viral metagenome</name>
    <dbReference type="NCBI Taxonomy" id="1070528"/>
    <lineage>
        <taxon>unclassified sequences</taxon>
        <taxon>metagenomes</taxon>
        <taxon>organismal metagenomes</taxon>
    </lineage>
</organism>
<protein>
    <recommendedName>
        <fullName evidence="3">C2H2-type domain-containing protein</fullName>
    </recommendedName>
</protein>
<keyword evidence="1" id="KW-0175">Coiled coil</keyword>
<reference evidence="2" key="1">
    <citation type="journal article" date="2020" name="Nature">
        <title>Giant virus diversity and host interactions through global metagenomics.</title>
        <authorList>
            <person name="Schulz F."/>
            <person name="Roux S."/>
            <person name="Paez-Espino D."/>
            <person name="Jungbluth S."/>
            <person name="Walsh D.A."/>
            <person name="Denef V.J."/>
            <person name="McMahon K.D."/>
            <person name="Konstantinidis K.T."/>
            <person name="Eloe-Fadrosh E.A."/>
            <person name="Kyrpides N.C."/>
            <person name="Woyke T."/>
        </authorList>
    </citation>
    <scope>NUCLEOTIDE SEQUENCE</scope>
    <source>
        <strain evidence="2">GVMAG-M-3300023174-130</strain>
    </source>
</reference>